<dbReference type="PROSITE" id="PS50231">
    <property type="entry name" value="RICIN_B_LECTIN"/>
    <property type="match status" value="1"/>
</dbReference>
<evidence type="ECO:0000313" key="4">
    <source>
        <dbReference type="Proteomes" id="UP000625682"/>
    </source>
</evidence>
<evidence type="ECO:0000313" key="3">
    <source>
        <dbReference type="EMBL" id="GGJ55887.1"/>
    </source>
</evidence>
<protein>
    <submittedName>
        <fullName evidence="3">Hydrolase</fullName>
    </submittedName>
</protein>
<feature type="compositionally biased region" description="Low complexity" evidence="1">
    <location>
        <begin position="362"/>
        <end position="371"/>
    </location>
</feature>
<dbReference type="InterPro" id="IPR035992">
    <property type="entry name" value="Ricin_B-like_lectins"/>
</dbReference>
<feature type="region of interest" description="Disordered" evidence="1">
    <location>
        <begin position="274"/>
        <end position="299"/>
    </location>
</feature>
<keyword evidence="4" id="KW-1185">Reference proteome</keyword>
<feature type="compositionally biased region" description="Polar residues" evidence="1">
    <location>
        <begin position="379"/>
        <end position="390"/>
    </location>
</feature>
<dbReference type="InterPro" id="IPR000772">
    <property type="entry name" value="Ricin_B_lectin"/>
</dbReference>
<proteinExistence type="predicted"/>
<feature type="region of interest" description="Disordered" evidence="1">
    <location>
        <begin position="1"/>
        <end position="21"/>
    </location>
</feature>
<dbReference type="SUPFAM" id="SSF50370">
    <property type="entry name" value="Ricin B-like lectins"/>
    <property type="match status" value="1"/>
</dbReference>
<dbReference type="EMBL" id="BMMU01000025">
    <property type="protein sequence ID" value="GGJ55887.1"/>
    <property type="molecule type" value="Genomic_DNA"/>
</dbReference>
<sequence length="651" mass="68504">MQSPHPPRPPYPPRPGATPAESDMNLAAQLRGRVEGESAYAVAMLLARHWQSTYDYAAICLAAEGDLATMAATSAFHRVFGRLERSESNQALRPQLLVAVRETVREWSAEDGISVVLPELRKPIGARGLRAARARTSEKRQLAERSFRALPRAAQCLLWHTEAEAEPISATAALLGVDSASASAALEQAREQFRSMCVRAHRELAPTNECRFYNRLLDVSIRRGGGLLPDVEQHLLTCPHCRHAAEQLSYFEGELGTLLAEAVLGWGARRYLDSRPGRGGQGASPRGPAGRGGGRAGGRHRLLAHLPLPDERFVLPGRRRRAVAVGVGVMSVALLASVLGARTWSNESTVPTATWGTASGYSAAPDTASPDPADRGSVPPSQADGSSSATPAAYPGVSQRGWLRHVVTGLCLDVRGDRIVAGAGVRLAVCSSAETQQWSYEYDGLLRSLADPSLCLDSRAGDGNVVLAGCVGSTADNVRYDVTVQGELLPRWREELAVVPVSLRAGADVVVRTRSGAAGETWMFVSQPSASDDSARGGDPRESGGATGGEPGQKPKEKGQGGPGGTQQGPKHDTGEGTSGPGGSPTPSPETTSEQQFETRYVTDDGSQEESAPVPAAVLPPQPLGAMEPVVVSAVHAVGSIQGAVGSLMPK</sequence>
<feature type="compositionally biased region" description="Polar residues" evidence="1">
    <location>
        <begin position="350"/>
        <end position="360"/>
    </location>
</feature>
<feature type="domain" description="Ricin B lectin" evidence="2">
    <location>
        <begin position="400"/>
        <end position="525"/>
    </location>
</feature>
<comment type="caution">
    <text evidence="3">The sequence shown here is derived from an EMBL/GenBank/DDBJ whole genome shotgun (WGS) entry which is preliminary data.</text>
</comment>
<feature type="region of interest" description="Disordered" evidence="1">
    <location>
        <begin position="522"/>
        <end position="620"/>
    </location>
</feature>
<evidence type="ECO:0000259" key="2">
    <source>
        <dbReference type="SMART" id="SM00458"/>
    </source>
</evidence>
<gene>
    <name evidence="3" type="ORF">GCM10012282_61260</name>
</gene>
<feature type="compositionally biased region" description="Pro residues" evidence="1">
    <location>
        <begin position="1"/>
        <end position="16"/>
    </location>
</feature>
<dbReference type="GO" id="GO:0016787">
    <property type="term" value="F:hydrolase activity"/>
    <property type="evidence" value="ECO:0007669"/>
    <property type="project" value="UniProtKB-KW"/>
</dbReference>
<keyword evidence="3" id="KW-0378">Hydrolase</keyword>
<dbReference type="SMART" id="SM00458">
    <property type="entry name" value="RICIN"/>
    <property type="match status" value="1"/>
</dbReference>
<reference evidence="3" key="1">
    <citation type="journal article" date="2014" name="Int. J. Syst. Evol. Microbiol.">
        <title>Complete genome sequence of Corynebacterium casei LMG S-19264T (=DSM 44701T), isolated from a smear-ripened cheese.</title>
        <authorList>
            <consortium name="US DOE Joint Genome Institute (JGI-PGF)"/>
            <person name="Walter F."/>
            <person name="Albersmeier A."/>
            <person name="Kalinowski J."/>
            <person name="Ruckert C."/>
        </authorList>
    </citation>
    <scope>NUCLEOTIDE SEQUENCE</scope>
    <source>
        <strain evidence="3">CGMCC 4.7272</strain>
    </source>
</reference>
<dbReference type="Gene3D" id="2.80.10.50">
    <property type="match status" value="1"/>
</dbReference>
<dbReference type="Pfam" id="PF00652">
    <property type="entry name" value="Ricin_B_lectin"/>
    <property type="match status" value="1"/>
</dbReference>
<dbReference type="AlphaFoldDB" id="A0A917LA69"/>
<feature type="region of interest" description="Disordered" evidence="1">
    <location>
        <begin position="350"/>
        <end position="393"/>
    </location>
</feature>
<organism evidence="3 4">
    <name type="scientific">Streptomyces lacrimifluminis</name>
    <dbReference type="NCBI Taxonomy" id="1500077"/>
    <lineage>
        <taxon>Bacteria</taxon>
        <taxon>Bacillati</taxon>
        <taxon>Actinomycetota</taxon>
        <taxon>Actinomycetes</taxon>
        <taxon>Kitasatosporales</taxon>
        <taxon>Streptomycetaceae</taxon>
        <taxon>Streptomyces</taxon>
    </lineage>
</organism>
<feature type="compositionally biased region" description="Basic and acidic residues" evidence="1">
    <location>
        <begin position="533"/>
        <end position="542"/>
    </location>
</feature>
<accession>A0A917LA69</accession>
<dbReference type="Proteomes" id="UP000625682">
    <property type="component" value="Unassembled WGS sequence"/>
</dbReference>
<reference evidence="3" key="2">
    <citation type="submission" date="2020-09" db="EMBL/GenBank/DDBJ databases">
        <authorList>
            <person name="Sun Q."/>
            <person name="Zhou Y."/>
        </authorList>
    </citation>
    <scope>NUCLEOTIDE SEQUENCE</scope>
    <source>
        <strain evidence="3">CGMCC 4.7272</strain>
    </source>
</reference>
<evidence type="ECO:0000256" key="1">
    <source>
        <dbReference type="SAM" id="MobiDB-lite"/>
    </source>
</evidence>
<name>A0A917LA69_9ACTN</name>